<feature type="compositionally biased region" description="Polar residues" evidence="1">
    <location>
        <begin position="85"/>
        <end position="101"/>
    </location>
</feature>
<name>A0A9N9MC18_9CUCU</name>
<dbReference type="Proteomes" id="UP001152799">
    <property type="component" value="Chromosome 10"/>
</dbReference>
<evidence type="ECO:0000313" key="3">
    <source>
        <dbReference type="Proteomes" id="UP001152799"/>
    </source>
</evidence>
<evidence type="ECO:0000313" key="2">
    <source>
        <dbReference type="EMBL" id="CAG9761260.1"/>
    </source>
</evidence>
<dbReference type="EMBL" id="OU892286">
    <property type="protein sequence ID" value="CAG9761260.1"/>
    <property type="molecule type" value="Genomic_DNA"/>
</dbReference>
<reference evidence="2" key="1">
    <citation type="submission" date="2022-01" db="EMBL/GenBank/DDBJ databases">
        <authorList>
            <person name="King R."/>
        </authorList>
    </citation>
    <scope>NUCLEOTIDE SEQUENCE</scope>
</reference>
<accession>A0A9N9MC18</accession>
<protein>
    <submittedName>
        <fullName evidence="2">Uncharacterized protein</fullName>
    </submittedName>
</protein>
<proteinExistence type="predicted"/>
<dbReference type="AlphaFoldDB" id="A0A9N9MC18"/>
<sequence>MKKKRKLIDTSITGDNEIYKKKESTDYFTLKETIDMITKIGVDLQKYMEQNIKKEVKELTGSRKIDKMTIETDAQTSPEKPDIAASQSEQPTVSEDPTTGKQPLCPRCGSYYAWNKTREDTCTSLEGINSYEDWKKVSEKKWDEKLYANTELQLGNLLNSKDSTVKVVLVEPSDAKMENSIQQMFKNRFPELTETDRDFAVLEQSSKWKLSDEISTRQKIVKIMQGDQERDLWDRLIELREETKNDEWIAMHHIERCSNDRLRKIVETIFHGGKPKVAIYTNRKQTSQKRDRQSPPALIIAQKGKKYEDIVKTIKESLKDGGPPPTPEKVDPAIEKVVILLRPVVQGFDHGLDLDSIGKYAYGTTEGETEGETKDETIPVSNDNFSNVV</sequence>
<gene>
    <name evidence="2" type="ORF">CEUTPL_LOCUS1966</name>
</gene>
<dbReference type="OrthoDB" id="6779752at2759"/>
<feature type="compositionally biased region" description="Polar residues" evidence="1">
    <location>
        <begin position="379"/>
        <end position="389"/>
    </location>
</feature>
<organism evidence="2 3">
    <name type="scientific">Ceutorhynchus assimilis</name>
    <name type="common">cabbage seed weevil</name>
    <dbReference type="NCBI Taxonomy" id="467358"/>
    <lineage>
        <taxon>Eukaryota</taxon>
        <taxon>Metazoa</taxon>
        <taxon>Ecdysozoa</taxon>
        <taxon>Arthropoda</taxon>
        <taxon>Hexapoda</taxon>
        <taxon>Insecta</taxon>
        <taxon>Pterygota</taxon>
        <taxon>Neoptera</taxon>
        <taxon>Endopterygota</taxon>
        <taxon>Coleoptera</taxon>
        <taxon>Polyphaga</taxon>
        <taxon>Cucujiformia</taxon>
        <taxon>Curculionidae</taxon>
        <taxon>Ceutorhynchinae</taxon>
        <taxon>Ceutorhynchus</taxon>
    </lineage>
</organism>
<feature type="region of interest" description="Disordered" evidence="1">
    <location>
        <begin position="70"/>
        <end position="101"/>
    </location>
</feature>
<feature type="region of interest" description="Disordered" evidence="1">
    <location>
        <begin position="365"/>
        <end position="389"/>
    </location>
</feature>
<keyword evidence="3" id="KW-1185">Reference proteome</keyword>
<evidence type="ECO:0000256" key="1">
    <source>
        <dbReference type="SAM" id="MobiDB-lite"/>
    </source>
</evidence>